<evidence type="ECO:0000313" key="2">
    <source>
        <dbReference type="EMBL" id="OXA95893.1"/>
    </source>
</evidence>
<evidence type="ECO:0000256" key="1">
    <source>
        <dbReference type="ARBA" id="ARBA00022729"/>
    </source>
</evidence>
<dbReference type="RefSeq" id="WP_089048175.1">
    <property type="nucleotide sequence ID" value="NZ_FXTV01000017.1"/>
</dbReference>
<dbReference type="AlphaFoldDB" id="A0A226HNP7"/>
<accession>A0A226HNP7</accession>
<gene>
    <name evidence="2" type="ORF">B0A66_01985</name>
</gene>
<dbReference type="Pfam" id="PF13585">
    <property type="entry name" value="CHU_C"/>
    <property type="match status" value="1"/>
</dbReference>
<dbReference type="InterPro" id="IPR026341">
    <property type="entry name" value="T9SS_type_B"/>
</dbReference>
<proteinExistence type="predicted"/>
<keyword evidence="1" id="KW-0732">Signal</keyword>
<evidence type="ECO:0000313" key="3">
    <source>
        <dbReference type="Proteomes" id="UP000198345"/>
    </source>
</evidence>
<dbReference type="Gene3D" id="2.60.40.1220">
    <property type="match status" value="2"/>
</dbReference>
<dbReference type="OrthoDB" id="1281257at2"/>
<evidence type="ECO:0008006" key="4">
    <source>
        <dbReference type="Google" id="ProtNLM"/>
    </source>
</evidence>
<sequence length="675" mass="71482">MDFKILLVRRLLFSILLLVSTNIFSQCFEIQSILVDACGGADEGRNEMVRFKVGSTPLNINNLTVVWPNNSWQGVVQNSTTAAKVAQLNADILLAGGCAQILEPPGGILPANAKAILITSFNMNTAVHSFGAISENLYMIFQNNANNSVGHFANFGPAPGARTFSMTFGGTCSGSVVYDRTLLTTVTGNLAAEDGATVNFSPTGVATYTNSGCVAPTPPFSVDAGASNITVCAGTTINLNGSAEGQQSLNWSAVSGNFSSPTTTATNYEVPLSGGGTTVVLTLEATNACGVKITDAINLIVTPNITPDFVTSLILCINDTAPILAGTSSNGITGTWNPATISNTVSGNYIFTPTAGQCASATTLAVTITPETVPDFATTLTLCSIDTPPILAPTSPNGITGTWNPATINATTDGNYVFTPTAGQCATATTLAVTIAPETIPDFETTLTLCSTDTPPILALTSPNGITGTWNPATINTIASGNYVFTPTAGQCASNVTLAVNITSFTYSIKQDCIDNNYLIELVLSPNSSATDYTYSWVNDRGDQIAYNTLVFNYTKYLETLNDKSTLPLQFGVTVTSGSCEVQQAFEIEDTLCGIQNVVSPNGDGKNDDFNLSALNINSITIFNRYGREVYHFRGKYENQWHGQWKNGLLPTATYYYIISNEKGEERVGWIFLSY</sequence>
<comment type="caution">
    <text evidence="2">The sequence shown here is derived from an EMBL/GenBank/DDBJ whole genome shotgun (WGS) entry which is preliminary data.</text>
</comment>
<organism evidence="2 3">
    <name type="scientific">Flavobacterium hercynium</name>
    <dbReference type="NCBI Taxonomy" id="387094"/>
    <lineage>
        <taxon>Bacteria</taxon>
        <taxon>Pseudomonadati</taxon>
        <taxon>Bacteroidota</taxon>
        <taxon>Flavobacteriia</taxon>
        <taxon>Flavobacteriales</taxon>
        <taxon>Flavobacteriaceae</taxon>
        <taxon>Flavobacterium</taxon>
    </lineage>
</organism>
<protein>
    <recommendedName>
        <fullName evidence="4">Ig-like domain-containing protein</fullName>
    </recommendedName>
</protein>
<reference evidence="2 3" key="1">
    <citation type="submission" date="2016-11" db="EMBL/GenBank/DDBJ databases">
        <title>Whole genomes of Flavobacteriaceae.</title>
        <authorList>
            <person name="Stine C."/>
            <person name="Li C."/>
            <person name="Tadesse D."/>
        </authorList>
    </citation>
    <scope>NUCLEOTIDE SEQUENCE [LARGE SCALE GENOMIC DNA]</scope>
    <source>
        <strain evidence="2 3">DSM 18292</strain>
    </source>
</reference>
<keyword evidence="3" id="KW-1185">Reference proteome</keyword>
<dbReference type="Proteomes" id="UP000198345">
    <property type="component" value="Unassembled WGS sequence"/>
</dbReference>
<name>A0A226HNP7_9FLAO</name>
<dbReference type="NCBIfam" id="TIGR04131">
    <property type="entry name" value="Bac_Flav_CTERM"/>
    <property type="match status" value="1"/>
</dbReference>
<dbReference type="InterPro" id="IPR014755">
    <property type="entry name" value="Cu-Rt/internalin_Ig-like"/>
</dbReference>
<dbReference type="EMBL" id="MUGW01000003">
    <property type="protein sequence ID" value="OXA95893.1"/>
    <property type="molecule type" value="Genomic_DNA"/>
</dbReference>